<evidence type="ECO:0000313" key="2">
    <source>
        <dbReference type="Proteomes" id="UP000684084"/>
    </source>
</evidence>
<comment type="caution">
    <text evidence="1">The sequence shown here is derived from an EMBL/GenBank/DDBJ whole genome shotgun (WGS) entry which is preliminary data.</text>
</comment>
<dbReference type="VEuPathDB" id="FungiDB:RhiirFUN_014579"/>
<sequence>MTLTPPPEKIFATINDIPDEMTATINELLNDIDARQFFNTVVTTLNKYSIGSNNHRIVPSEDDPIAKTIMYDIEGLPVLAELLANAVMLTDDTVKQRLTWLESNETTLKLTKEMNNKQQLKVK</sequence>
<reference evidence="1" key="1">
    <citation type="submission" date="2020-05" db="EMBL/GenBank/DDBJ databases">
        <authorList>
            <person name="Rincon C."/>
            <person name="Sanders R I."/>
            <person name="Robbins C."/>
            <person name="Chaturvedi A."/>
        </authorList>
    </citation>
    <scope>NUCLEOTIDE SEQUENCE</scope>
    <source>
        <strain evidence="1">CHB12</strain>
    </source>
</reference>
<accession>A0A915Z5Z9</accession>
<gene>
    <name evidence="1" type="ORF">CHRIB12_LOCUS8955</name>
</gene>
<dbReference type="OrthoDB" id="2321053at2759"/>
<name>A0A915Z5Z9_9GLOM</name>
<proteinExistence type="predicted"/>
<dbReference type="Proteomes" id="UP000684084">
    <property type="component" value="Unassembled WGS sequence"/>
</dbReference>
<evidence type="ECO:0000313" key="1">
    <source>
        <dbReference type="EMBL" id="CAB5362148.1"/>
    </source>
</evidence>
<protein>
    <submittedName>
        <fullName evidence="1">Uncharacterized protein</fullName>
    </submittedName>
</protein>
<organism evidence="1 2">
    <name type="scientific">Rhizophagus irregularis</name>
    <dbReference type="NCBI Taxonomy" id="588596"/>
    <lineage>
        <taxon>Eukaryota</taxon>
        <taxon>Fungi</taxon>
        <taxon>Fungi incertae sedis</taxon>
        <taxon>Mucoromycota</taxon>
        <taxon>Glomeromycotina</taxon>
        <taxon>Glomeromycetes</taxon>
        <taxon>Glomerales</taxon>
        <taxon>Glomeraceae</taxon>
        <taxon>Rhizophagus</taxon>
    </lineage>
</organism>
<dbReference type="EMBL" id="CAGKOT010000017">
    <property type="protein sequence ID" value="CAB5362148.1"/>
    <property type="molecule type" value="Genomic_DNA"/>
</dbReference>
<dbReference type="AlphaFoldDB" id="A0A915Z5Z9"/>